<feature type="compositionally biased region" description="Polar residues" evidence="1">
    <location>
        <begin position="276"/>
        <end position="302"/>
    </location>
</feature>
<feature type="region of interest" description="Disordered" evidence="1">
    <location>
        <begin position="276"/>
        <end position="311"/>
    </location>
</feature>
<dbReference type="EMBL" id="JABELV010000007">
    <property type="protein sequence ID" value="KAG7571440.1"/>
    <property type="molecule type" value="Genomic_DNA"/>
</dbReference>
<protein>
    <submittedName>
        <fullName evidence="2">Uncharacterized protein</fullName>
    </submittedName>
</protein>
<accession>A0A8K0JR58</accession>
<name>A0A8K0JR58_9TREE</name>
<gene>
    <name evidence="2" type="ORF">FFLO_00623</name>
</gene>
<sequence>MSHHNPHDDWLHQFNMICRANIANSRANLENSRANMQAVRLLDTIFQQRRLHNQQQHIWGRVSRQRDPLELLRASQPGDYQDGTADGPARRVETTVDDVVDFPQEERPETTFLARLDAYEESVKELRRENPNDVEATKAEFKEVSDRFLLTIKADHETVRFNTTVRERAAYRRIDDFYEELFGREETSIDQSHYGNSSVALEKSYNLQHRLEPIQVDQNVSAGMNRIYHLTSNLASVAMSGQSVQSEGTPCYISTPNINTYMRTRPDQDLLTVPTASHRIQPSSHQGSRSIASPQITQSGPTPSEPYYAGQDRDVDFNQYRRSTILT</sequence>
<keyword evidence="3" id="KW-1185">Reference proteome</keyword>
<evidence type="ECO:0000313" key="2">
    <source>
        <dbReference type="EMBL" id="KAG7571440.1"/>
    </source>
</evidence>
<evidence type="ECO:0000256" key="1">
    <source>
        <dbReference type="SAM" id="MobiDB-lite"/>
    </source>
</evidence>
<comment type="caution">
    <text evidence="2">The sequence shown here is derived from an EMBL/GenBank/DDBJ whole genome shotgun (WGS) entry which is preliminary data.</text>
</comment>
<evidence type="ECO:0000313" key="3">
    <source>
        <dbReference type="Proteomes" id="UP000812966"/>
    </source>
</evidence>
<reference evidence="2" key="1">
    <citation type="submission" date="2020-04" db="EMBL/GenBank/DDBJ databases">
        <title>Analysis of mating type loci in Filobasidium floriforme.</title>
        <authorList>
            <person name="Nowrousian M."/>
        </authorList>
    </citation>
    <scope>NUCLEOTIDE SEQUENCE</scope>
    <source>
        <strain evidence="2">CBS 6242</strain>
    </source>
</reference>
<organism evidence="2 3">
    <name type="scientific">Filobasidium floriforme</name>
    <dbReference type="NCBI Taxonomy" id="5210"/>
    <lineage>
        <taxon>Eukaryota</taxon>
        <taxon>Fungi</taxon>
        <taxon>Dikarya</taxon>
        <taxon>Basidiomycota</taxon>
        <taxon>Agaricomycotina</taxon>
        <taxon>Tremellomycetes</taxon>
        <taxon>Filobasidiales</taxon>
        <taxon>Filobasidiaceae</taxon>
        <taxon>Filobasidium</taxon>
    </lineage>
</organism>
<proteinExistence type="predicted"/>
<dbReference type="AlphaFoldDB" id="A0A8K0JR58"/>
<dbReference type="Proteomes" id="UP000812966">
    <property type="component" value="Unassembled WGS sequence"/>
</dbReference>